<dbReference type="Gene3D" id="1.20.1330.10">
    <property type="entry name" value="f41 fragment of flagellin, N-terminal domain"/>
    <property type="match status" value="1"/>
</dbReference>
<evidence type="ECO:0000256" key="1">
    <source>
        <dbReference type="ARBA" id="ARBA00004365"/>
    </source>
</evidence>
<dbReference type="GO" id="GO:0005198">
    <property type="term" value="F:structural molecule activity"/>
    <property type="evidence" value="ECO:0007669"/>
    <property type="project" value="InterPro"/>
</dbReference>
<accession>A0A2S6H565</accession>
<reference evidence="7 8" key="1">
    <citation type="submission" date="2018-02" db="EMBL/GenBank/DDBJ databases">
        <title>Subsurface microbial communities from deep shales in Ohio and West Virginia, USA.</title>
        <authorList>
            <person name="Wrighton K."/>
        </authorList>
    </citation>
    <scope>NUCLEOTIDE SEQUENCE [LARGE SCALE GENOMIC DNA]</scope>
    <source>
        <strain evidence="7 8">OWC-G53F</strain>
    </source>
</reference>
<keyword evidence="8" id="KW-1185">Reference proteome</keyword>
<keyword evidence="7" id="KW-0282">Flagellum</keyword>
<dbReference type="PANTHER" id="PTHR42792">
    <property type="entry name" value="FLAGELLIN"/>
    <property type="match status" value="1"/>
</dbReference>
<evidence type="ECO:0000256" key="4">
    <source>
        <dbReference type="ARBA" id="ARBA00022525"/>
    </source>
</evidence>
<dbReference type="EMBL" id="PTIY01000003">
    <property type="protein sequence ID" value="PPK72571.1"/>
    <property type="molecule type" value="Genomic_DNA"/>
</dbReference>
<sequence length="454" mass="45063">MAQYINTNMSALTAQRNLNKSQAAGMQAMERLSSGLRINSAKDDSAGLSIVERMSAQIKGLNQAVRNANDGISIAQVAEGGLGEMSTILQRMRELAVQSANDSNSDTDRTSIQNEVKSLYDEIDRISATTDFNGVKLFSGAGANQSRSIQVGAYAGQSINFTIGQTDTKTLALNSSVAAGQTYSGRVSNTSTTAGDMTINGVSVGGVAAGASVANIAGLETAINATSSTSGVTADAFNKVTGSRASVAADKAVTGLTITVATAAGAAGTAVTIDTAVSLSQLADNINRQVGGVDASIGKDGNLILTNDNGAAITIGGTTSNSGLTAGTYNGFLGLTSGDGSDIKIGTLTANDPSAINTFGFNQGTGNGNVVGDGDMSGSVATGAAATTALNVLAGVYDTVATSTDVVKINGILVGSTATGSAADKAAAINAIGDQTNVTATAKTTAYVTVAGST</sequence>
<evidence type="ECO:0000259" key="6">
    <source>
        <dbReference type="Pfam" id="PF00669"/>
    </source>
</evidence>
<evidence type="ECO:0000256" key="5">
    <source>
        <dbReference type="ARBA" id="ARBA00023143"/>
    </source>
</evidence>
<dbReference type="Gene3D" id="6.10.280.190">
    <property type="match status" value="1"/>
</dbReference>
<evidence type="ECO:0000256" key="3">
    <source>
        <dbReference type="ARBA" id="ARBA00005709"/>
    </source>
</evidence>
<dbReference type="Gene3D" id="2.30.220.10">
    <property type="entry name" value="f41 fragment of flagellin, C-terminal domain"/>
    <property type="match status" value="1"/>
</dbReference>
<keyword evidence="4" id="KW-0964">Secreted</keyword>
<dbReference type="InterPro" id="IPR001492">
    <property type="entry name" value="Flagellin"/>
</dbReference>
<comment type="similarity">
    <text evidence="3">Belongs to the bacterial flagellin family.</text>
</comment>
<dbReference type="PRINTS" id="PR00207">
    <property type="entry name" value="FLAGELLIN"/>
</dbReference>
<dbReference type="Proteomes" id="UP000238071">
    <property type="component" value="Unassembled WGS sequence"/>
</dbReference>
<feature type="non-terminal residue" evidence="7">
    <location>
        <position position="454"/>
    </location>
</feature>
<keyword evidence="7" id="KW-0966">Cell projection</keyword>
<dbReference type="PANTHER" id="PTHR42792:SF2">
    <property type="entry name" value="FLAGELLIN"/>
    <property type="match status" value="1"/>
</dbReference>
<feature type="domain" description="Flagellin N-terminal" evidence="6">
    <location>
        <begin position="5"/>
        <end position="141"/>
    </location>
</feature>
<dbReference type="GO" id="GO:0005576">
    <property type="term" value="C:extracellular region"/>
    <property type="evidence" value="ECO:0007669"/>
    <property type="project" value="UniProtKB-SubCell"/>
</dbReference>
<dbReference type="InterPro" id="IPR001029">
    <property type="entry name" value="Flagellin_N"/>
</dbReference>
<name>A0A2S6H565_9GAMM</name>
<protein>
    <submittedName>
        <fullName evidence="7">Flagellin</fullName>
    </submittedName>
</protein>
<comment type="subcellular location">
    <subcellularLocation>
        <location evidence="1">Bacterial flagellum</location>
    </subcellularLocation>
    <subcellularLocation>
        <location evidence="2">Secreted</location>
    </subcellularLocation>
</comment>
<dbReference type="Pfam" id="PF00669">
    <property type="entry name" value="Flagellin_N"/>
    <property type="match status" value="1"/>
</dbReference>
<gene>
    <name evidence="7" type="ORF">B0F88_1031</name>
</gene>
<dbReference type="Gene3D" id="2.170.280.10">
    <property type="entry name" value="f41 fragment of flagellin, middle domain"/>
    <property type="match status" value="1"/>
</dbReference>
<evidence type="ECO:0000256" key="2">
    <source>
        <dbReference type="ARBA" id="ARBA00004613"/>
    </source>
</evidence>
<comment type="caution">
    <text evidence="7">The sequence shown here is derived from an EMBL/GenBank/DDBJ whole genome shotgun (WGS) entry which is preliminary data.</text>
</comment>
<dbReference type="GO" id="GO:0009288">
    <property type="term" value="C:bacterial-type flagellum"/>
    <property type="evidence" value="ECO:0007669"/>
    <property type="project" value="UniProtKB-SubCell"/>
</dbReference>
<evidence type="ECO:0000313" key="8">
    <source>
        <dbReference type="Proteomes" id="UP000238071"/>
    </source>
</evidence>
<keyword evidence="7" id="KW-0969">Cilium</keyword>
<organism evidence="7 8">
    <name type="scientific">Methylobacter tundripaludum</name>
    <dbReference type="NCBI Taxonomy" id="173365"/>
    <lineage>
        <taxon>Bacteria</taxon>
        <taxon>Pseudomonadati</taxon>
        <taxon>Pseudomonadota</taxon>
        <taxon>Gammaproteobacteria</taxon>
        <taxon>Methylococcales</taxon>
        <taxon>Methylococcaceae</taxon>
        <taxon>Methylobacter</taxon>
    </lineage>
</organism>
<dbReference type="AlphaFoldDB" id="A0A2S6H565"/>
<proteinExistence type="inferred from homology"/>
<keyword evidence="5" id="KW-0975">Bacterial flagellum</keyword>
<dbReference type="SUPFAM" id="SSF64518">
    <property type="entry name" value="Phase 1 flagellin"/>
    <property type="match status" value="1"/>
</dbReference>
<evidence type="ECO:0000313" key="7">
    <source>
        <dbReference type="EMBL" id="PPK72571.1"/>
    </source>
</evidence>